<gene>
    <name evidence="2" type="ORF">UFOVP147_41</name>
</gene>
<feature type="domain" description="TtsA-like Glycoside hydrolase family 108" evidence="1">
    <location>
        <begin position="266"/>
        <end position="340"/>
    </location>
</feature>
<name>A0A6J7W1S9_9CAUD</name>
<dbReference type="InterPro" id="IPR008565">
    <property type="entry name" value="TtsA-like_GH18_dom"/>
</dbReference>
<dbReference type="EMBL" id="LR798196">
    <property type="protein sequence ID" value="CAB5144957.1"/>
    <property type="molecule type" value="Genomic_DNA"/>
</dbReference>
<evidence type="ECO:0000313" key="2">
    <source>
        <dbReference type="EMBL" id="CAB5144957.1"/>
    </source>
</evidence>
<dbReference type="InterPro" id="IPR023346">
    <property type="entry name" value="Lysozyme-like_dom_sf"/>
</dbReference>
<sequence>MAVVDQYTSNVLGQGQINSQATPADFGAQVGAATQNLAAGMDDVAKGLYKVEQDQGRIWAYSATSKKYTELQQQFAAQKNALDPSDPEFTQKVNSLGQQFQDQFDAATTDLQNQAPSRSAARVVASHMAENRAHLMHTTMVDQAQMLGTKTIYDTQEGLKEDQDSIAADPSNENYNRILESRKQSIGGLQTISPELKMKANEQSANGLAAAQVDVLASTKPQDFLAAVNAQGGRVTPRGSVKGAVPGGAPTASPATSAAGFDGAMSFVFAKEGGYVANDAGKGPTNFGINQTANPDVDVANLTKAGAADIYRKRYWNAIGGDNLDPAMQTVAMNAAVNMGVGPVKDMLKMAGGNPEVFTDLVKTRYQTIASNNPSKAQYLQAWIARADSALASSPKPGYVPANSPDGTTVASAPADLPQVQPLTDQDIAGSDPAIAGWGRLTWTQKVASVRKAEAAVGGQLASERGAMDRDLRDVQSTLLAGKSYPGIEDPRFSPDNLTKLYGPVDGPRKADQLNYLKQVGGFMGQMATMPAAQAQATLQQLEPQGGPEFADKNPVYKAANEAYARLDNLRGKDFMQWANETGVANVKPVDMTDATKFQNSLHARIAVAQSGINDYRTDAQLLSKDEAANLGDSLNRMNPQQQMSYIKAMKDGTAGQGDWFNNVIKQIAPKNTTLAYAAGAATRQGAVQTAGGQQDGNTVGQYILEGAHILQGKDLEDPTHTGRPLNLDDKQFRTMFWSNIGSDAFKSLDATRANQVASDTYQSVKNYLAADIYHRGLKPDAITSDEVKNAITAVTGGNTKVGSGDNVFLPWGTDESTFKQQFMPRAQDAINRAGLAGTALDKLDAYHFVNVDEGKYGFMNGNKMLTGKDGRTVLIDYGTPMRNLNIAKLK</sequence>
<dbReference type="Gene3D" id="1.20.141.10">
    <property type="entry name" value="Chitosanase, subunit A, domain 1"/>
    <property type="match status" value="1"/>
</dbReference>
<accession>A0A6J7W1S9</accession>
<dbReference type="CDD" id="cd13926">
    <property type="entry name" value="N-acetylmuramidase_GH108"/>
    <property type="match status" value="1"/>
</dbReference>
<dbReference type="SUPFAM" id="SSF53955">
    <property type="entry name" value="Lysozyme-like"/>
    <property type="match status" value="1"/>
</dbReference>
<dbReference type="Pfam" id="PF05838">
    <property type="entry name" value="Glyco_hydro_108"/>
    <property type="match status" value="1"/>
</dbReference>
<proteinExistence type="predicted"/>
<protein>
    <recommendedName>
        <fullName evidence="1">TtsA-like Glycoside hydrolase family 108 domain-containing protein</fullName>
    </recommendedName>
</protein>
<evidence type="ECO:0000259" key="1">
    <source>
        <dbReference type="Pfam" id="PF05838"/>
    </source>
</evidence>
<reference evidence="2" key="1">
    <citation type="submission" date="2020-05" db="EMBL/GenBank/DDBJ databases">
        <authorList>
            <person name="Chiriac C."/>
            <person name="Salcher M."/>
            <person name="Ghai R."/>
            <person name="Kavagutti S V."/>
        </authorList>
    </citation>
    <scope>NUCLEOTIDE SEQUENCE</scope>
</reference>
<organism evidence="2">
    <name type="scientific">uncultured Caudovirales phage</name>
    <dbReference type="NCBI Taxonomy" id="2100421"/>
    <lineage>
        <taxon>Viruses</taxon>
        <taxon>Duplodnaviria</taxon>
        <taxon>Heunggongvirae</taxon>
        <taxon>Uroviricota</taxon>
        <taxon>Caudoviricetes</taxon>
        <taxon>Peduoviridae</taxon>
        <taxon>Maltschvirus</taxon>
        <taxon>Maltschvirus maltsch</taxon>
    </lineage>
</organism>